<dbReference type="Proteomes" id="UP000095552">
    <property type="component" value="Unassembled WGS sequence"/>
</dbReference>
<evidence type="ECO:0000313" key="12">
    <source>
        <dbReference type="Proteomes" id="UP000095552"/>
    </source>
</evidence>
<dbReference type="GO" id="GO:0055085">
    <property type="term" value="P:transmembrane transport"/>
    <property type="evidence" value="ECO:0007669"/>
    <property type="project" value="InterPro"/>
</dbReference>
<name>A0A1E5T0S3_9BACT</name>
<feature type="domain" description="TonB C-terminal" evidence="10">
    <location>
        <begin position="17"/>
        <end position="112"/>
    </location>
</feature>
<dbReference type="PANTHER" id="PTHR33446:SF2">
    <property type="entry name" value="PROTEIN TONB"/>
    <property type="match status" value="1"/>
</dbReference>
<comment type="subcellular location">
    <subcellularLocation>
        <location evidence="1">Cell inner membrane</location>
        <topology evidence="1">Single-pass membrane protein</topology>
        <orientation evidence="1">Periplasmic side</orientation>
    </subcellularLocation>
</comment>
<dbReference type="InterPro" id="IPR006260">
    <property type="entry name" value="TonB/TolA_C"/>
</dbReference>
<gene>
    <name evidence="11" type="ORF">BFP71_16150</name>
</gene>
<evidence type="ECO:0000313" key="11">
    <source>
        <dbReference type="EMBL" id="OEK04961.1"/>
    </source>
</evidence>
<evidence type="ECO:0000256" key="7">
    <source>
        <dbReference type="ARBA" id="ARBA00022927"/>
    </source>
</evidence>
<dbReference type="STRING" id="1563681.BFP71_16150"/>
<comment type="similarity">
    <text evidence="2">Belongs to the TonB family.</text>
</comment>
<dbReference type="NCBIfam" id="TIGR01352">
    <property type="entry name" value="tonB_Cterm"/>
    <property type="match status" value="1"/>
</dbReference>
<proteinExistence type="inferred from homology"/>
<evidence type="ECO:0000256" key="2">
    <source>
        <dbReference type="ARBA" id="ARBA00006555"/>
    </source>
</evidence>
<dbReference type="EMBL" id="MDGQ01000005">
    <property type="protein sequence ID" value="OEK04961.1"/>
    <property type="molecule type" value="Genomic_DNA"/>
</dbReference>
<accession>A0A1E5T0S3</accession>
<dbReference type="RefSeq" id="WP_069836465.1">
    <property type="nucleotide sequence ID" value="NZ_MDGQ01000005.1"/>
</dbReference>
<dbReference type="PROSITE" id="PS52015">
    <property type="entry name" value="TONB_CTD"/>
    <property type="match status" value="1"/>
</dbReference>
<keyword evidence="8" id="KW-1133">Transmembrane helix</keyword>
<dbReference type="InterPro" id="IPR037682">
    <property type="entry name" value="TonB_C"/>
</dbReference>
<keyword evidence="4" id="KW-1003">Cell membrane</keyword>
<dbReference type="AlphaFoldDB" id="A0A1E5T0S3"/>
<keyword evidence="3" id="KW-0813">Transport</keyword>
<dbReference type="InterPro" id="IPR051045">
    <property type="entry name" value="TonB-dependent_transducer"/>
</dbReference>
<keyword evidence="9" id="KW-0472">Membrane</keyword>
<evidence type="ECO:0000259" key="10">
    <source>
        <dbReference type="PROSITE" id="PS52015"/>
    </source>
</evidence>
<keyword evidence="5" id="KW-0997">Cell inner membrane</keyword>
<reference evidence="11 12" key="1">
    <citation type="submission" date="2016-08" db="EMBL/GenBank/DDBJ databases">
        <title>Draft genome of Fabibacter sp. strain SK-8.</title>
        <authorList>
            <person name="Wong S.-K."/>
            <person name="Hamasaki K."/>
            <person name="Yoshizawa S."/>
        </authorList>
    </citation>
    <scope>NUCLEOTIDE SEQUENCE [LARGE SCALE GENOMIC DNA]</scope>
    <source>
        <strain evidence="11 12">SK-8</strain>
    </source>
</reference>
<dbReference type="GO" id="GO:0031992">
    <property type="term" value="F:energy transducer activity"/>
    <property type="evidence" value="ECO:0007669"/>
    <property type="project" value="TreeGrafter"/>
</dbReference>
<evidence type="ECO:0000256" key="4">
    <source>
        <dbReference type="ARBA" id="ARBA00022475"/>
    </source>
</evidence>
<evidence type="ECO:0000256" key="5">
    <source>
        <dbReference type="ARBA" id="ARBA00022519"/>
    </source>
</evidence>
<dbReference type="PANTHER" id="PTHR33446">
    <property type="entry name" value="PROTEIN TONB-RELATED"/>
    <property type="match status" value="1"/>
</dbReference>
<evidence type="ECO:0000256" key="9">
    <source>
        <dbReference type="ARBA" id="ARBA00023136"/>
    </source>
</evidence>
<sequence length="140" mass="15977">MSKPRKDQPLKKPRYRGGDAALRKFVDGHLVYPPEALAARIEGDVEVAYDVDGLGRVKQIEVIQSLGYGCDEEVVRLVRLLKFEKAFNKGRTVTSHKKLKVNFKLPQKPVKNVTINYSITTSKKEVEQKKEKTLGYKINY</sequence>
<dbReference type="OrthoDB" id="9812355at2"/>
<dbReference type="Gene3D" id="3.30.1150.10">
    <property type="match status" value="1"/>
</dbReference>
<comment type="caution">
    <text evidence="11">The sequence shown here is derived from an EMBL/GenBank/DDBJ whole genome shotgun (WGS) entry which is preliminary data.</text>
</comment>
<evidence type="ECO:0000256" key="3">
    <source>
        <dbReference type="ARBA" id="ARBA00022448"/>
    </source>
</evidence>
<dbReference type="SUPFAM" id="SSF74653">
    <property type="entry name" value="TolA/TonB C-terminal domain"/>
    <property type="match status" value="1"/>
</dbReference>
<keyword evidence="12" id="KW-1185">Reference proteome</keyword>
<keyword evidence="6" id="KW-0812">Transmembrane</keyword>
<organism evidence="11 12">
    <name type="scientific">Roseivirga misakiensis</name>
    <dbReference type="NCBI Taxonomy" id="1563681"/>
    <lineage>
        <taxon>Bacteria</taxon>
        <taxon>Pseudomonadati</taxon>
        <taxon>Bacteroidota</taxon>
        <taxon>Cytophagia</taxon>
        <taxon>Cytophagales</taxon>
        <taxon>Roseivirgaceae</taxon>
        <taxon>Roseivirga</taxon>
    </lineage>
</organism>
<dbReference type="GO" id="GO:0098797">
    <property type="term" value="C:plasma membrane protein complex"/>
    <property type="evidence" value="ECO:0007669"/>
    <property type="project" value="TreeGrafter"/>
</dbReference>
<evidence type="ECO:0000256" key="1">
    <source>
        <dbReference type="ARBA" id="ARBA00004383"/>
    </source>
</evidence>
<evidence type="ECO:0000256" key="6">
    <source>
        <dbReference type="ARBA" id="ARBA00022692"/>
    </source>
</evidence>
<dbReference type="GO" id="GO:0015031">
    <property type="term" value="P:protein transport"/>
    <property type="evidence" value="ECO:0007669"/>
    <property type="project" value="UniProtKB-KW"/>
</dbReference>
<evidence type="ECO:0000256" key="8">
    <source>
        <dbReference type="ARBA" id="ARBA00022989"/>
    </source>
</evidence>
<dbReference type="Pfam" id="PF03544">
    <property type="entry name" value="TonB_C"/>
    <property type="match status" value="1"/>
</dbReference>
<keyword evidence="7" id="KW-0653">Protein transport</keyword>
<protein>
    <recommendedName>
        <fullName evidence="10">TonB C-terminal domain-containing protein</fullName>
    </recommendedName>
</protein>